<evidence type="ECO:0008006" key="3">
    <source>
        <dbReference type="Google" id="ProtNLM"/>
    </source>
</evidence>
<protein>
    <recommendedName>
        <fullName evidence="3">DUF2268 domain-containing protein</fullName>
    </recommendedName>
</protein>
<dbReference type="EMBL" id="CP016379">
    <property type="protein sequence ID" value="AZR74075.1"/>
    <property type="molecule type" value="Genomic_DNA"/>
</dbReference>
<dbReference type="RefSeq" id="WP_127017421.1">
    <property type="nucleotide sequence ID" value="NZ_CP016379.1"/>
</dbReference>
<sequence>MRVNYSYIEEFFKILSGQAAIKDIQHNTAFKIISAHANKFENDFSLHKLEKVINKKSEEIFGFKDFFKNRGAILNLINLMKEKEGEWLKEVQESIRCLFPKTEFKDITIYPVIGYDIGIGINKAVCINVNTEIFLNNFKELISTTIHETAHVMYEKYHGPIRGLNEIDSFHSMKEFLDYYIHYEGTGIFAAKKFRIKNRLLNSGTPIQEDYLLLSNKDMTFKLLNEYRSLVDDLKHNKVHSIYEFLERGFGRSRLTHRLGFAIFDAINRKYGIEEVQKAIVLPSEKFMKKYLSILEQEKA</sequence>
<proteinExistence type="predicted"/>
<reference evidence="1 2" key="1">
    <citation type="submission" date="2016-07" db="EMBL/GenBank/DDBJ databases">
        <title>Genome and transcriptome analysis of iron-reducing fermentative bacteria Anoxybacter fermentans.</title>
        <authorList>
            <person name="Zeng X."/>
            <person name="Shao Z."/>
        </authorList>
    </citation>
    <scope>NUCLEOTIDE SEQUENCE [LARGE SCALE GENOMIC DNA]</scope>
    <source>
        <strain evidence="1 2">DY22613</strain>
    </source>
</reference>
<gene>
    <name evidence="1" type="ORF">BBF96_12110</name>
</gene>
<evidence type="ECO:0000313" key="1">
    <source>
        <dbReference type="EMBL" id="AZR74075.1"/>
    </source>
</evidence>
<dbReference type="AlphaFoldDB" id="A0A3Q9HS73"/>
<accession>A0A3Q9HS73</accession>
<evidence type="ECO:0000313" key="2">
    <source>
        <dbReference type="Proteomes" id="UP000267250"/>
    </source>
</evidence>
<keyword evidence="2" id="KW-1185">Reference proteome</keyword>
<dbReference type="KEGG" id="aft:BBF96_12110"/>
<name>A0A3Q9HS73_9FIRM</name>
<organism evidence="1 2">
    <name type="scientific">Anoxybacter fermentans</name>
    <dbReference type="NCBI Taxonomy" id="1323375"/>
    <lineage>
        <taxon>Bacteria</taxon>
        <taxon>Bacillati</taxon>
        <taxon>Bacillota</taxon>
        <taxon>Clostridia</taxon>
        <taxon>Halanaerobiales</taxon>
        <taxon>Anoxybacter</taxon>
    </lineage>
</organism>
<dbReference type="Proteomes" id="UP000267250">
    <property type="component" value="Chromosome"/>
</dbReference>